<name>A0A366M5D3_9ACTN</name>
<evidence type="ECO:0008006" key="4">
    <source>
        <dbReference type="Google" id="ProtNLM"/>
    </source>
</evidence>
<evidence type="ECO:0000313" key="2">
    <source>
        <dbReference type="EMBL" id="RBQ21247.1"/>
    </source>
</evidence>
<feature type="signal peptide" evidence="1">
    <location>
        <begin position="1"/>
        <end position="22"/>
    </location>
</feature>
<feature type="chain" id="PRO_5038383579" description="Secreted protein" evidence="1">
    <location>
        <begin position="23"/>
        <end position="171"/>
    </location>
</feature>
<comment type="caution">
    <text evidence="2">The sequence shown here is derived from an EMBL/GenBank/DDBJ whole genome shotgun (WGS) entry which is preliminary data.</text>
</comment>
<dbReference type="Proteomes" id="UP000253303">
    <property type="component" value="Unassembled WGS sequence"/>
</dbReference>
<evidence type="ECO:0000313" key="3">
    <source>
        <dbReference type="Proteomes" id="UP000253303"/>
    </source>
</evidence>
<evidence type="ECO:0000256" key="1">
    <source>
        <dbReference type="SAM" id="SignalP"/>
    </source>
</evidence>
<protein>
    <recommendedName>
        <fullName evidence="4">Secreted protein</fullName>
    </recommendedName>
</protein>
<reference evidence="2 3" key="1">
    <citation type="submission" date="2018-06" db="EMBL/GenBank/DDBJ databases">
        <title>Sphaerisporangium craniellae sp. nov., isolated from a marine sponge in the South China Sea.</title>
        <authorList>
            <person name="Li L."/>
        </authorList>
    </citation>
    <scope>NUCLEOTIDE SEQUENCE [LARGE SCALE GENOMIC DNA]</scope>
    <source>
        <strain evidence="2 3">LHW63015</strain>
    </source>
</reference>
<dbReference type="EMBL" id="QMEY01000001">
    <property type="protein sequence ID" value="RBQ21247.1"/>
    <property type="molecule type" value="Genomic_DNA"/>
</dbReference>
<keyword evidence="1" id="KW-0732">Signal</keyword>
<proteinExistence type="predicted"/>
<organism evidence="2 3">
    <name type="scientific">Spongiactinospora rosea</name>
    <dbReference type="NCBI Taxonomy" id="2248750"/>
    <lineage>
        <taxon>Bacteria</taxon>
        <taxon>Bacillati</taxon>
        <taxon>Actinomycetota</taxon>
        <taxon>Actinomycetes</taxon>
        <taxon>Streptosporangiales</taxon>
        <taxon>Streptosporangiaceae</taxon>
        <taxon>Spongiactinospora</taxon>
    </lineage>
</organism>
<gene>
    <name evidence="2" type="ORF">DP939_00500</name>
</gene>
<accession>A0A366M5D3</accession>
<keyword evidence="3" id="KW-1185">Reference proteome</keyword>
<dbReference type="AlphaFoldDB" id="A0A366M5D3"/>
<sequence length="171" mass="18129">MLMFKRLLIACVAILGVTGVLAGPAQASGPETIQGKGAYATLQHQAGKTTYTVTATDELGVVFIPGEFATPFDAYGCSGAVCIRLDSEPNNSNYIASWETTATASNARCSYPVYFINDGIVKQGSTYCSQGAGVFFAVWNAKRYFPSPSLACNEWAGFPSPANRPCKTISN</sequence>